<dbReference type="EMBL" id="JARBHA010000003">
    <property type="protein sequence ID" value="KAJ9705679.1"/>
    <property type="molecule type" value="Genomic_DNA"/>
</dbReference>
<organism evidence="5 6">
    <name type="scientific">Vitis rotundifolia</name>
    <name type="common">Muscadine grape</name>
    <dbReference type="NCBI Taxonomy" id="103349"/>
    <lineage>
        <taxon>Eukaryota</taxon>
        <taxon>Viridiplantae</taxon>
        <taxon>Streptophyta</taxon>
        <taxon>Embryophyta</taxon>
        <taxon>Tracheophyta</taxon>
        <taxon>Spermatophyta</taxon>
        <taxon>Magnoliopsida</taxon>
        <taxon>eudicotyledons</taxon>
        <taxon>Gunneridae</taxon>
        <taxon>Pentapetalae</taxon>
        <taxon>rosids</taxon>
        <taxon>Vitales</taxon>
        <taxon>Vitaceae</taxon>
        <taxon>Viteae</taxon>
        <taxon>Vitis</taxon>
    </lineage>
</organism>
<keyword evidence="6" id="KW-1185">Reference proteome</keyword>
<gene>
    <name evidence="5" type="ORF">PVL29_003651</name>
</gene>
<evidence type="ECO:0000313" key="5">
    <source>
        <dbReference type="EMBL" id="KAJ9705679.1"/>
    </source>
</evidence>
<proteinExistence type="predicted"/>
<dbReference type="GO" id="GO:0003871">
    <property type="term" value="F:5-methyltetrahydropteroyltriglutamate-homocysteine S-methyltransferase activity"/>
    <property type="evidence" value="ECO:0007669"/>
    <property type="project" value="InterPro"/>
</dbReference>
<protein>
    <recommendedName>
        <fullName evidence="4">Cobalamin-independent methionine synthase MetE C-terminal/archaeal domain-containing protein</fullName>
    </recommendedName>
</protein>
<reference evidence="5 6" key="1">
    <citation type="journal article" date="2023" name="BMC Biotechnol.">
        <title>Vitis rotundifolia cv Carlos genome sequencing.</title>
        <authorList>
            <person name="Huff M."/>
            <person name="Hulse-Kemp A."/>
            <person name="Scheffler B."/>
            <person name="Youngblood R."/>
            <person name="Simpson S."/>
            <person name="Babiker E."/>
            <person name="Staton M."/>
        </authorList>
    </citation>
    <scope>NUCLEOTIDE SEQUENCE [LARGE SCALE GENOMIC DNA]</scope>
    <source>
        <tissue evidence="5">Leaf</tissue>
    </source>
</reference>
<comment type="caution">
    <text evidence="5">The sequence shown here is derived from an EMBL/GenBank/DDBJ whole genome shotgun (WGS) entry which is preliminary data.</text>
</comment>
<evidence type="ECO:0000256" key="1">
    <source>
        <dbReference type="ARBA" id="ARBA00001947"/>
    </source>
</evidence>
<evidence type="ECO:0000259" key="4">
    <source>
        <dbReference type="Pfam" id="PF01717"/>
    </source>
</evidence>
<dbReference type="InterPro" id="IPR038071">
    <property type="entry name" value="UROD/MetE-like_sf"/>
</dbReference>
<dbReference type="PANTHER" id="PTHR30519">
    <property type="entry name" value="5-METHYLTETRAHYDROPTEROYLTRIGLUTAMATE--HOMOCYSTEINE METHYLTRANSFERASE"/>
    <property type="match status" value="1"/>
</dbReference>
<keyword evidence="3" id="KW-0862">Zinc</keyword>
<sequence>MDLRRVHCGFKAKKVSKDAYVRAIKEEISQVVIIQEECDIDSLVHGEPKGKDMVEYFGKQLSGFAFTANGCVQSYGSRCAKPPIIYGDANRPKALIVSWSSMAQSMAKCLMKGMLTEPSHHGTLTTTQSSFIITSSTMPSNPPSIHFHYSFTCMKSHAHDHLRLAPFLTFIPILPSFMFSGPSCPATLIHPLVR</sequence>
<evidence type="ECO:0000313" key="6">
    <source>
        <dbReference type="Proteomes" id="UP001168098"/>
    </source>
</evidence>
<dbReference type="Pfam" id="PF01717">
    <property type="entry name" value="Meth_synt_2"/>
    <property type="match status" value="1"/>
</dbReference>
<accession>A0AA39AED7</accession>
<evidence type="ECO:0000256" key="3">
    <source>
        <dbReference type="ARBA" id="ARBA00022833"/>
    </source>
</evidence>
<feature type="domain" description="Cobalamin-independent methionine synthase MetE C-terminal/archaeal" evidence="4">
    <location>
        <begin position="3"/>
        <end position="119"/>
    </location>
</feature>
<dbReference type="Proteomes" id="UP001168098">
    <property type="component" value="Unassembled WGS sequence"/>
</dbReference>
<evidence type="ECO:0000256" key="2">
    <source>
        <dbReference type="ARBA" id="ARBA00022723"/>
    </source>
</evidence>
<keyword evidence="2" id="KW-0479">Metal-binding</keyword>
<dbReference type="SUPFAM" id="SSF51726">
    <property type="entry name" value="UROD/MetE-like"/>
    <property type="match status" value="1"/>
</dbReference>
<dbReference type="Gene3D" id="3.20.20.210">
    <property type="match status" value="2"/>
</dbReference>
<name>A0AA39AED7_VITRO</name>
<dbReference type="InterPro" id="IPR002629">
    <property type="entry name" value="Met_Synth_C/arc"/>
</dbReference>
<comment type="cofactor">
    <cofactor evidence="1">
        <name>Zn(2+)</name>
        <dbReference type="ChEBI" id="CHEBI:29105"/>
    </cofactor>
</comment>
<dbReference type="GO" id="GO:0009086">
    <property type="term" value="P:methionine biosynthetic process"/>
    <property type="evidence" value="ECO:0007669"/>
    <property type="project" value="InterPro"/>
</dbReference>
<dbReference type="AlphaFoldDB" id="A0AA39AED7"/>
<dbReference type="GO" id="GO:0008270">
    <property type="term" value="F:zinc ion binding"/>
    <property type="evidence" value="ECO:0007669"/>
    <property type="project" value="InterPro"/>
</dbReference>